<reference evidence="6" key="2">
    <citation type="submission" date="2020-09" db="EMBL/GenBank/DDBJ databases">
        <authorList>
            <person name="Sun Q."/>
            <person name="Sedlacek I."/>
        </authorList>
    </citation>
    <scope>NUCLEOTIDE SEQUENCE</scope>
    <source>
        <strain evidence="6">CCM 7086</strain>
    </source>
</reference>
<dbReference type="PROSITE" id="PS51257">
    <property type="entry name" value="PROKAR_LIPOPROTEIN"/>
    <property type="match status" value="1"/>
</dbReference>
<sequence>MIKKPAFAFVLGALSACAIAQGGAPSQMSGNGYAQDGQGSIPRSDFGLCWRSGAWTPGDALPGCDGALKSPVPNPIAPDVVNNLEENATPVARCDFSVTLSSDETFAFGQATPNDKARQRITTDVMPRLAACKSVESVVVTGHTDRLGNARANQILSEKRAVNVAALLQKGHENIPINTTGVGSSESQTDCPAQSSKVRQIACLAPDRRVEIVVRGLGR</sequence>
<protein>
    <submittedName>
        <fullName evidence="6">Membrane protein</fullName>
    </submittedName>
</protein>
<feature type="chain" id="PRO_5035191287" evidence="4">
    <location>
        <begin position="21"/>
        <end position="219"/>
    </location>
</feature>
<reference evidence="6" key="1">
    <citation type="journal article" date="2014" name="Int. J. Syst. Evol. Microbiol.">
        <title>Complete genome sequence of Corynebacterium casei LMG S-19264T (=DSM 44701T), isolated from a smear-ripened cheese.</title>
        <authorList>
            <consortium name="US DOE Joint Genome Institute (JGI-PGF)"/>
            <person name="Walter F."/>
            <person name="Albersmeier A."/>
            <person name="Kalinowski J."/>
            <person name="Ruckert C."/>
        </authorList>
    </citation>
    <scope>NUCLEOTIDE SEQUENCE</scope>
    <source>
        <strain evidence="6">CCM 7086</strain>
    </source>
</reference>
<dbReference type="Pfam" id="PF00691">
    <property type="entry name" value="OmpA"/>
    <property type="match status" value="1"/>
</dbReference>
<feature type="signal peptide" evidence="4">
    <location>
        <begin position="1"/>
        <end position="20"/>
    </location>
</feature>
<dbReference type="PANTHER" id="PTHR30329">
    <property type="entry name" value="STATOR ELEMENT OF FLAGELLAR MOTOR COMPLEX"/>
    <property type="match status" value="1"/>
</dbReference>
<dbReference type="Gene3D" id="3.30.1330.60">
    <property type="entry name" value="OmpA-like domain"/>
    <property type="match status" value="1"/>
</dbReference>
<gene>
    <name evidence="6" type="ORF">GCM10007205_02950</name>
</gene>
<dbReference type="InterPro" id="IPR036737">
    <property type="entry name" value="OmpA-like_sf"/>
</dbReference>
<evidence type="ECO:0000256" key="2">
    <source>
        <dbReference type="ARBA" id="ARBA00023136"/>
    </source>
</evidence>
<dbReference type="GO" id="GO:0009279">
    <property type="term" value="C:cell outer membrane"/>
    <property type="evidence" value="ECO:0007669"/>
    <property type="project" value="UniProtKB-SubCell"/>
</dbReference>
<evidence type="ECO:0000259" key="5">
    <source>
        <dbReference type="PROSITE" id="PS51123"/>
    </source>
</evidence>
<keyword evidence="2 3" id="KW-0472">Membrane</keyword>
<dbReference type="PROSITE" id="PS51123">
    <property type="entry name" value="OMPA_2"/>
    <property type="match status" value="1"/>
</dbReference>
<evidence type="ECO:0000313" key="6">
    <source>
        <dbReference type="EMBL" id="GGB97086.1"/>
    </source>
</evidence>
<keyword evidence="7" id="KW-1185">Reference proteome</keyword>
<feature type="domain" description="OmpA-like" evidence="5">
    <location>
        <begin position="93"/>
        <end position="218"/>
    </location>
</feature>
<dbReference type="InterPro" id="IPR050330">
    <property type="entry name" value="Bact_OuterMem_StrucFunc"/>
</dbReference>
<evidence type="ECO:0000313" key="7">
    <source>
        <dbReference type="Proteomes" id="UP000620266"/>
    </source>
</evidence>
<keyword evidence="4" id="KW-0732">Signal</keyword>
<dbReference type="RefSeq" id="WP_188394396.1">
    <property type="nucleotide sequence ID" value="NZ_BMCG01000001.1"/>
</dbReference>
<dbReference type="CDD" id="cd07185">
    <property type="entry name" value="OmpA_C-like"/>
    <property type="match status" value="1"/>
</dbReference>
<organism evidence="6 7">
    <name type="scientific">Oxalicibacterium flavum</name>
    <dbReference type="NCBI Taxonomy" id="179467"/>
    <lineage>
        <taxon>Bacteria</taxon>
        <taxon>Pseudomonadati</taxon>
        <taxon>Pseudomonadota</taxon>
        <taxon>Betaproteobacteria</taxon>
        <taxon>Burkholderiales</taxon>
        <taxon>Oxalobacteraceae</taxon>
        <taxon>Oxalicibacterium</taxon>
    </lineage>
</organism>
<dbReference type="InterPro" id="IPR006664">
    <property type="entry name" value="OMP_bac"/>
</dbReference>
<proteinExistence type="predicted"/>
<comment type="subcellular location">
    <subcellularLocation>
        <location evidence="1">Cell outer membrane</location>
    </subcellularLocation>
</comment>
<dbReference type="PANTHER" id="PTHR30329:SF19">
    <property type="entry name" value="OUTER MEMBRANE PROTEIN, OMPA FAMILY"/>
    <property type="match status" value="1"/>
</dbReference>
<evidence type="ECO:0000256" key="4">
    <source>
        <dbReference type="SAM" id="SignalP"/>
    </source>
</evidence>
<dbReference type="InterPro" id="IPR006665">
    <property type="entry name" value="OmpA-like"/>
</dbReference>
<dbReference type="EMBL" id="BMCG01000001">
    <property type="protein sequence ID" value="GGB97086.1"/>
    <property type="molecule type" value="Genomic_DNA"/>
</dbReference>
<dbReference type="SUPFAM" id="SSF103088">
    <property type="entry name" value="OmpA-like"/>
    <property type="match status" value="1"/>
</dbReference>
<dbReference type="AlphaFoldDB" id="A0A8J2UL04"/>
<accession>A0A8J2UL04</accession>
<dbReference type="Proteomes" id="UP000620266">
    <property type="component" value="Unassembled WGS sequence"/>
</dbReference>
<evidence type="ECO:0000256" key="3">
    <source>
        <dbReference type="PROSITE-ProRule" id="PRU00473"/>
    </source>
</evidence>
<comment type="caution">
    <text evidence="6">The sequence shown here is derived from an EMBL/GenBank/DDBJ whole genome shotgun (WGS) entry which is preliminary data.</text>
</comment>
<evidence type="ECO:0000256" key="1">
    <source>
        <dbReference type="ARBA" id="ARBA00004442"/>
    </source>
</evidence>
<dbReference type="PRINTS" id="PR01021">
    <property type="entry name" value="OMPADOMAIN"/>
</dbReference>
<name>A0A8J2UL04_9BURK</name>